<comment type="caution">
    <text evidence="1">The sequence shown here is derived from an EMBL/GenBank/DDBJ whole genome shotgun (WGS) entry which is preliminary data.</text>
</comment>
<reference evidence="1 2" key="1">
    <citation type="submission" date="2018-10" db="EMBL/GenBank/DDBJ databases">
        <title>Draft genome sequence for the type isolate of Erwinia psidii, agent causal of bacterial blight in guava (Psidium guajava) and wilt and die-back of Eucalyptus spp.</title>
        <authorList>
            <person name="Hermenegildo P.S."/>
            <person name="Santos S.A."/>
            <person name="Guimaraes L.M.S."/>
            <person name="Vidigal P.M.P."/>
            <person name="Pereira I.C."/>
            <person name="Badel J.L."/>
            <person name="Alfenas-Zerbini P."/>
            <person name="Ferreira M.A.S.V."/>
            <person name="Alfenas A.C."/>
        </authorList>
    </citation>
    <scope>NUCLEOTIDE SEQUENCE [LARGE SCALE GENOMIC DNA]</scope>
    <source>
        <strain evidence="1 2">IBSBF 435</strain>
    </source>
</reference>
<evidence type="ECO:0000313" key="1">
    <source>
        <dbReference type="EMBL" id="RQM37111.1"/>
    </source>
</evidence>
<organism evidence="1 2">
    <name type="scientific">Erwinia psidii</name>
    <dbReference type="NCBI Taxonomy" id="69224"/>
    <lineage>
        <taxon>Bacteria</taxon>
        <taxon>Pseudomonadati</taxon>
        <taxon>Pseudomonadota</taxon>
        <taxon>Gammaproteobacteria</taxon>
        <taxon>Enterobacterales</taxon>
        <taxon>Erwiniaceae</taxon>
        <taxon>Erwinia</taxon>
    </lineage>
</organism>
<name>A0A3N6SEP0_9GAMM</name>
<keyword evidence="2" id="KW-1185">Reference proteome</keyword>
<dbReference type="EMBL" id="RHHM01000014">
    <property type="protein sequence ID" value="RQM37111.1"/>
    <property type="molecule type" value="Genomic_DNA"/>
</dbReference>
<dbReference type="Proteomes" id="UP000279457">
    <property type="component" value="Unassembled WGS sequence"/>
</dbReference>
<proteinExistence type="predicted"/>
<accession>A0A3N6SEP0</accession>
<sequence length="73" mass="8381">MCLAMRLQHEPHPERISVDRLRYIATVEPANLREASATLSRILASSGIIDEGFDHRVSERRRPPREYNAVPDI</sequence>
<protein>
    <submittedName>
        <fullName evidence="1">Uncharacterized protein</fullName>
    </submittedName>
</protein>
<dbReference type="AlphaFoldDB" id="A0A3N6SEP0"/>
<gene>
    <name evidence="1" type="ORF">EB241_17065</name>
</gene>
<evidence type="ECO:0000313" key="2">
    <source>
        <dbReference type="Proteomes" id="UP000279457"/>
    </source>
</evidence>